<dbReference type="InterPro" id="IPR006860">
    <property type="entry name" value="FecR"/>
</dbReference>
<dbReference type="PANTHER" id="PTHR30273">
    <property type="entry name" value="PERIPLASMIC SIGNAL SENSOR AND SIGMA FACTOR ACTIVATOR FECR-RELATED"/>
    <property type="match status" value="1"/>
</dbReference>
<proteinExistence type="predicted"/>
<feature type="domain" description="FecR protein" evidence="1">
    <location>
        <begin position="123"/>
        <end position="217"/>
    </location>
</feature>
<accession>A0ABP8FXC5</accession>
<evidence type="ECO:0000313" key="2">
    <source>
        <dbReference type="EMBL" id="GAA4312914.1"/>
    </source>
</evidence>
<dbReference type="Pfam" id="PF04773">
    <property type="entry name" value="FecR"/>
    <property type="match status" value="1"/>
</dbReference>
<dbReference type="RefSeq" id="WP_345209753.1">
    <property type="nucleotide sequence ID" value="NZ_BAABFT010000002.1"/>
</dbReference>
<reference evidence="3" key="1">
    <citation type="journal article" date="2019" name="Int. J. Syst. Evol. Microbiol.">
        <title>The Global Catalogue of Microorganisms (GCM) 10K type strain sequencing project: providing services to taxonomists for standard genome sequencing and annotation.</title>
        <authorList>
            <consortium name="The Broad Institute Genomics Platform"/>
            <consortium name="The Broad Institute Genome Sequencing Center for Infectious Disease"/>
            <person name="Wu L."/>
            <person name="Ma J."/>
        </authorList>
    </citation>
    <scope>NUCLEOTIDE SEQUENCE [LARGE SCALE GENOMIC DNA]</scope>
    <source>
        <strain evidence="3">JCM 17705</strain>
    </source>
</reference>
<evidence type="ECO:0000313" key="3">
    <source>
        <dbReference type="Proteomes" id="UP001500582"/>
    </source>
</evidence>
<protein>
    <submittedName>
        <fullName evidence="2">FecR domain-containing protein</fullName>
    </submittedName>
</protein>
<evidence type="ECO:0000259" key="1">
    <source>
        <dbReference type="Pfam" id="PF04773"/>
    </source>
</evidence>
<dbReference type="PANTHER" id="PTHR30273:SF2">
    <property type="entry name" value="PROTEIN FECR"/>
    <property type="match status" value="1"/>
</dbReference>
<dbReference type="Gene3D" id="2.60.120.1440">
    <property type="match status" value="1"/>
</dbReference>
<dbReference type="InterPro" id="IPR012373">
    <property type="entry name" value="Ferrdict_sens_TM"/>
</dbReference>
<gene>
    <name evidence="2" type="ORF">GCM10023149_08450</name>
</gene>
<name>A0ABP8FXC5_9SPHI</name>
<dbReference type="Gene3D" id="3.55.50.30">
    <property type="match status" value="1"/>
</dbReference>
<dbReference type="EMBL" id="BAABFT010000002">
    <property type="protein sequence ID" value="GAA4312914.1"/>
    <property type="molecule type" value="Genomic_DNA"/>
</dbReference>
<organism evidence="2 3">
    <name type="scientific">Mucilaginibacter gynuensis</name>
    <dbReference type="NCBI Taxonomy" id="1302236"/>
    <lineage>
        <taxon>Bacteria</taxon>
        <taxon>Pseudomonadati</taxon>
        <taxon>Bacteroidota</taxon>
        <taxon>Sphingobacteriia</taxon>
        <taxon>Sphingobacteriales</taxon>
        <taxon>Sphingobacteriaceae</taxon>
        <taxon>Mucilaginibacter</taxon>
    </lineage>
</organism>
<keyword evidence="3" id="KW-1185">Reference proteome</keyword>
<comment type="caution">
    <text evidence="2">The sequence shown here is derived from an EMBL/GenBank/DDBJ whole genome shotgun (WGS) entry which is preliminary data.</text>
</comment>
<sequence>MGDCPDFDTHDVMNDDELILLVKKYQDGTATAGEKIQVESYFARIYPDLDITQILAPEKVTDTGKRMFSAIQDKINRETPPVVPIVKWWKYAAAASILIIASFGLWRLNDETTTTDTARLSVVSSKPGKVSMVKLSDGTLVWLNAGSRISYPQTFGKTATREVYLEGEAYFEVAKDKEHPFRVHARNLVTRVLGTKFNVKAYKTSKAVEVTLLEGKVMLTLNQVSKGQHRDTVYLMPNEKARYSLQTSPLQLTKGQQPLPDSETMAGSGIAGNAHITGSQLIKMTDNQAVLSASWRQGDIVFRGETLKEVINTLNIRYDVSVHADERQLNTPITLNMANTQVEDVLLEIAKQLRTYNNEKNARGVDEGQLRKVGRNYYLN</sequence>
<dbReference type="Proteomes" id="UP001500582">
    <property type="component" value="Unassembled WGS sequence"/>
</dbReference>